<keyword evidence="2" id="KW-0812">Transmembrane</keyword>
<evidence type="ECO:0000313" key="5">
    <source>
        <dbReference type="Proteomes" id="UP000531581"/>
    </source>
</evidence>
<evidence type="ECO:0000256" key="1">
    <source>
        <dbReference type="SAM" id="MobiDB-lite"/>
    </source>
</evidence>
<feature type="region of interest" description="Disordered" evidence="1">
    <location>
        <begin position="61"/>
        <end position="174"/>
    </location>
</feature>
<feature type="transmembrane region" description="Helical" evidence="2">
    <location>
        <begin position="29"/>
        <end position="49"/>
    </location>
</feature>
<accession>A0A7Y7QSI2</accession>
<keyword evidence="6" id="KW-1185">Reference proteome</keyword>
<evidence type="ECO:0008006" key="7">
    <source>
        <dbReference type="Google" id="ProtNLM"/>
    </source>
</evidence>
<sequence>MAASAPSSSSGRWAFIPERYREKLRERGASITLTVIAHLLLAWLLFHLAPKLIEPQTSSSLNTFSVSPSDQDAGAPVPETRTATRKPAAAGGSKAPVPQKQPDTPTPPTPKQADTSPPTPWQWGDKSLFEGGNIASLPKGEGKGVGSSNGDDRGQDSASAYGPGEGPGGQRLYNAEWYPRRPTNAELNGYLRSAPPPGSWALIACKTIPDYRVENCHMLAESPIGSGLGRAMREAAWQFRVRAPRIGGKVMVGEWVRIRIDFTGPGGADDGN</sequence>
<dbReference type="AlphaFoldDB" id="A0A7Y7QSI2"/>
<feature type="compositionally biased region" description="Polar residues" evidence="1">
    <location>
        <begin position="61"/>
        <end position="70"/>
    </location>
</feature>
<evidence type="ECO:0000313" key="3">
    <source>
        <dbReference type="EMBL" id="NNG53171.1"/>
    </source>
</evidence>
<dbReference type="Proteomes" id="UP000557656">
    <property type="component" value="Unassembled WGS sequence"/>
</dbReference>
<proteinExistence type="predicted"/>
<dbReference type="EMBL" id="JABEOV010000012">
    <property type="protein sequence ID" value="NNG53171.1"/>
    <property type="molecule type" value="Genomic_DNA"/>
</dbReference>
<name>A0A7Y7QSI2_9SPHN</name>
<reference evidence="5 6" key="1">
    <citation type="submission" date="2020-05" db="EMBL/GenBank/DDBJ databases">
        <title>Draft Genome Sequences of Sphingomonas sp. Isolated from the International Space Station.</title>
        <authorList>
            <person name="Bijlani S."/>
            <person name="Singh N.K."/>
            <person name="Mason C.E."/>
            <person name="Wang C.C."/>
            <person name="Venkateswaran K."/>
        </authorList>
    </citation>
    <scope>NUCLEOTIDE SEQUENCE [LARGE SCALE GENOMIC DNA]</scope>
    <source>
        <strain evidence="3 6">IIF7SW-B5</strain>
        <strain evidence="4">ISS-IIF7SWP</strain>
    </source>
</reference>
<dbReference type="GeneID" id="78486122"/>
<keyword evidence="2" id="KW-0472">Membrane</keyword>
<protein>
    <recommendedName>
        <fullName evidence="7">Energy transducer TonB</fullName>
    </recommendedName>
</protein>
<dbReference type="EMBL" id="JABYQV010000002">
    <property type="protein sequence ID" value="NVP29840.1"/>
    <property type="molecule type" value="Genomic_DNA"/>
</dbReference>
<dbReference type="Proteomes" id="UP000531581">
    <property type="component" value="Unassembled WGS sequence"/>
</dbReference>
<organism evidence="4 5">
    <name type="scientific">Sphingomonas sanguinis</name>
    <dbReference type="NCBI Taxonomy" id="33051"/>
    <lineage>
        <taxon>Bacteria</taxon>
        <taxon>Pseudomonadati</taxon>
        <taxon>Pseudomonadota</taxon>
        <taxon>Alphaproteobacteria</taxon>
        <taxon>Sphingomonadales</taxon>
        <taxon>Sphingomonadaceae</taxon>
        <taxon>Sphingomonas</taxon>
    </lineage>
</organism>
<keyword evidence="2" id="KW-1133">Transmembrane helix</keyword>
<dbReference type="RefSeq" id="WP_061779988.1">
    <property type="nucleotide sequence ID" value="NZ_JABEOV010000012.1"/>
</dbReference>
<evidence type="ECO:0000313" key="6">
    <source>
        <dbReference type="Proteomes" id="UP000557656"/>
    </source>
</evidence>
<evidence type="ECO:0000256" key="2">
    <source>
        <dbReference type="SAM" id="Phobius"/>
    </source>
</evidence>
<gene>
    <name evidence="3" type="ORF">HKX05_07395</name>
    <name evidence="4" type="ORF">HLV41_02190</name>
</gene>
<comment type="caution">
    <text evidence="4">The sequence shown here is derived from an EMBL/GenBank/DDBJ whole genome shotgun (WGS) entry which is preliminary data.</text>
</comment>
<evidence type="ECO:0000313" key="4">
    <source>
        <dbReference type="EMBL" id="NVP29840.1"/>
    </source>
</evidence>